<accession>A0ABT8TCN7</accession>
<keyword evidence="3" id="KW-0378">Hydrolase</keyword>
<evidence type="ECO:0000313" key="4">
    <source>
        <dbReference type="Proteomes" id="UP001168380"/>
    </source>
</evidence>
<feature type="domain" description="ExoP galactose-binding-like" evidence="2">
    <location>
        <begin position="39"/>
        <end position="193"/>
    </location>
</feature>
<dbReference type="GO" id="GO:0016787">
    <property type="term" value="F:hydrolase activity"/>
    <property type="evidence" value="ECO:0007669"/>
    <property type="project" value="UniProtKB-KW"/>
</dbReference>
<proteinExistence type="predicted"/>
<evidence type="ECO:0000259" key="2">
    <source>
        <dbReference type="Pfam" id="PF18559"/>
    </source>
</evidence>
<dbReference type="InterPro" id="IPR041443">
    <property type="entry name" value="Exop_C"/>
</dbReference>
<gene>
    <name evidence="3" type="ORF">QWI16_03100</name>
</gene>
<dbReference type="RefSeq" id="WP_302711268.1">
    <property type="nucleotide sequence ID" value="NZ_JAULRT010000032.1"/>
</dbReference>
<evidence type="ECO:0000313" key="3">
    <source>
        <dbReference type="EMBL" id="MDO3381143.1"/>
    </source>
</evidence>
<dbReference type="Proteomes" id="UP001168380">
    <property type="component" value="Unassembled WGS sequence"/>
</dbReference>
<feature type="signal peptide" evidence="1">
    <location>
        <begin position="1"/>
        <end position="19"/>
    </location>
</feature>
<comment type="caution">
    <text evidence="3">The sequence shown here is derived from an EMBL/GenBank/DDBJ whole genome shotgun (WGS) entry which is preliminary data.</text>
</comment>
<keyword evidence="4" id="KW-1185">Reference proteome</keyword>
<dbReference type="EMBL" id="JAULRT010000032">
    <property type="protein sequence ID" value="MDO3381143.1"/>
    <property type="molecule type" value="Genomic_DNA"/>
</dbReference>
<sequence length="207" mass="21981">MKSILPLVCLLLACVSARANDVINPDFVYFTQGQTPGTWQWVLADPGNWWQPIPDSGGASAKGKVRLENAGDESFPGAIKLKWSKSSDWGSVSLSGAPVNLAKYEQAAELVLAVKVMSKVPDTVDLVMHCGEGCEAKVNIAANLKQGPRKQWFALPLALDCFTANGLDLTKLSGPFSLGTGGKFELHIAEISLATLAEGDQGCVPNP</sequence>
<keyword evidence="1" id="KW-0732">Signal</keyword>
<name>A0ABT8TCN7_9GAMM</name>
<reference evidence="3" key="1">
    <citation type="submission" date="2023-07" db="EMBL/GenBank/DDBJ databases">
        <title>Gilvimarinus algae sp. nov., isolated from the surface of Kelp.</title>
        <authorList>
            <person name="Sun Y.Y."/>
            <person name="Gong Y."/>
            <person name="Du Z.J."/>
        </authorList>
    </citation>
    <scope>NUCLEOTIDE SEQUENCE</scope>
    <source>
        <strain evidence="3">SDUM040014</strain>
    </source>
</reference>
<protein>
    <submittedName>
        <fullName evidence="3">Glycoside hydrolase</fullName>
    </submittedName>
</protein>
<feature type="chain" id="PRO_5045408935" evidence="1">
    <location>
        <begin position="20"/>
        <end position="207"/>
    </location>
</feature>
<dbReference type="Gene3D" id="2.60.120.430">
    <property type="entry name" value="Galactose-binding lectin"/>
    <property type="match status" value="1"/>
</dbReference>
<organism evidence="3 4">
    <name type="scientific">Gilvimarinus algae</name>
    <dbReference type="NCBI Taxonomy" id="3058037"/>
    <lineage>
        <taxon>Bacteria</taxon>
        <taxon>Pseudomonadati</taxon>
        <taxon>Pseudomonadota</taxon>
        <taxon>Gammaproteobacteria</taxon>
        <taxon>Cellvibrionales</taxon>
        <taxon>Cellvibrionaceae</taxon>
        <taxon>Gilvimarinus</taxon>
    </lineage>
</organism>
<evidence type="ECO:0000256" key="1">
    <source>
        <dbReference type="SAM" id="SignalP"/>
    </source>
</evidence>
<dbReference type="Pfam" id="PF18559">
    <property type="entry name" value="Exop_C"/>
    <property type="match status" value="1"/>
</dbReference>